<sequence length="123" mass="14378">MNHPATRNSAIDSIKTLLHEWAGWHIDRRTGWPTQVAFATERVQSSNRSADTYSEMPEEITRLNIEIERLAPPFKRVVSLEYFDRRPQKTKAEVLKIPRQVFSQRLLWIHEQLAFAMFGEAVS</sequence>
<gene>
    <name evidence="1" type="ORF">CR105_24490</name>
</gene>
<evidence type="ECO:0000313" key="1">
    <source>
        <dbReference type="EMBL" id="PIL42348.1"/>
    </source>
</evidence>
<organism evidence="1 2">
    <name type="scientific">Massilia eurypsychrophila</name>
    <dbReference type="NCBI Taxonomy" id="1485217"/>
    <lineage>
        <taxon>Bacteria</taxon>
        <taxon>Pseudomonadati</taxon>
        <taxon>Pseudomonadota</taxon>
        <taxon>Betaproteobacteria</taxon>
        <taxon>Burkholderiales</taxon>
        <taxon>Oxalobacteraceae</taxon>
        <taxon>Telluria group</taxon>
        <taxon>Massilia</taxon>
    </lineage>
</organism>
<comment type="caution">
    <text evidence="1">The sequence shown here is derived from an EMBL/GenBank/DDBJ whole genome shotgun (WGS) entry which is preliminary data.</text>
</comment>
<protein>
    <recommendedName>
        <fullName evidence="3">Antitermination protein Q</fullName>
    </recommendedName>
</protein>
<proteinExistence type="predicted"/>
<evidence type="ECO:0000313" key="2">
    <source>
        <dbReference type="Proteomes" id="UP000230390"/>
    </source>
</evidence>
<evidence type="ECO:0008006" key="3">
    <source>
        <dbReference type="Google" id="ProtNLM"/>
    </source>
</evidence>
<accession>A0A2G8T9H5</accession>
<dbReference type="Proteomes" id="UP000230390">
    <property type="component" value="Unassembled WGS sequence"/>
</dbReference>
<dbReference type="RefSeq" id="WP_099793144.1">
    <property type="nucleotide sequence ID" value="NZ_JBHLYV010000013.1"/>
</dbReference>
<name>A0A2G8T9H5_9BURK</name>
<reference evidence="1 2" key="1">
    <citation type="submission" date="2017-10" db="EMBL/GenBank/DDBJ databases">
        <title>Massilia psychrophilum sp. nov., a novel purple-pigmented bacterium isolated from Tianshan glacier, Xinjiang Municipality, China.</title>
        <authorList>
            <person name="Wang H."/>
        </authorList>
    </citation>
    <scope>NUCLEOTIDE SEQUENCE [LARGE SCALE GENOMIC DNA]</scope>
    <source>
        <strain evidence="1 2">JCM 30074</strain>
    </source>
</reference>
<dbReference type="EMBL" id="PDOC01000028">
    <property type="protein sequence ID" value="PIL42348.1"/>
    <property type="molecule type" value="Genomic_DNA"/>
</dbReference>
<dbReference type="AlphaFoldDB" id="A0A2G8T9H5"/>
<keyword evidence="2" id="KW-1185">Reference proteome</keyword>